<protein>
    <submittedName>
        <fullName evidence="1">Transposase</fullName>
    </submittedName>
</protein>
<dbReference type="PANTHER" id="PTHR33627:SF1">
    <property type="entry name" value="TRANSPOSASE"/>
    <property type="match status" value="1"/>
</dbReference>
<accession>C7RT10</accession>
<dbReference type="EMBL" id="CP001715">
    <property type="protein sequence ID" value="ACV34753.1"/>
    <property type="molecule type" value="Genomic_DNA"/>
</dbReference>
<dbReference type="PANTHER" id="PTHR33627">
    <property type="entry name" value="TRANSPOSASE"/>
    <property type="match status" value="1"/>
</dbReference>
<evidence type="ECO:0000313" key="1">
    <source>
        <dbReference type="EMBL" id="ACV34753.1"/>
    </source>
</evidence>
<proteinExistence type="predicted"/>
<dbReference type="InterPro" id="IPR039365">
    <property type="entry name" value="IS701-like"/>
</dbReference>
<dbReference type="OrthoDB" id="583339at2"/>
<organism evidence="1">
    <name type="scientific">Accumulibacter regalis</name>
    <dbReference type="NCBI Taxonomy" id="522306"/>
    <lineage>
        <taxon>Bacteria</taxon>
        <taxon>Pseudomonadati</taxon>
        <taxon>Pseudomonadota</taxon>
        <taxon>Betaproteobacteria</taxon>
        <taxon>Candidatus Accumulibacter</taxon>
    </lineage>
</organism>
<gene>
    <name evidence="1" type="ordered locus">CAP2UW1_1429</name>
</gene>
<name>C7RT10_ACCRE</name>
<dbReference type="STRING" id="522306.CAP2UW1_1429"/>
<reference evidence="1" key="1">
    <citation type="submission" date="2009-08" db="EMBL/GenBank/DDBJ databases">
        <authorList>
            <consortium name="US DOE Joint Genome Institute"/>
            <person name="Lucas S."/>
            <person name="Copeland A."/>
            <person name="Lapidus A."/>
            <person name="Glavina del Rio T."/>
            <person name="Dalin E."/>
            <person name="Tice H."/>
            <person name="Bruce D."/>
            <person name="Barry K."/>
            <person name="Pitluck S."/>
            <person name="Lowry S."/>
            <person name="Larimer F."/>
            <person name="Land M."/>
            <person name="Hauser L."/>
            <person name="Kyrpides N."/>
            <person name="Ivanova N."/>
            <person name="McMahon K.D."/>
            <person name="Hugenholtz P."/>
        </authorList>
    </citation>
    <scope>NUCLEOTIDE SEQUENCE</scope>
    <source>
        <strain evidence="1">UW-1</strain>
    </source>
</reference>
<sequence length="161" mass="18381">MGLGRRGAVGAPSASRWHLLARRELDGTKLKFGLSNAKPSASLRRLAEMRGALHFVEQSFREAKSACGMAEYQVRRWQAWHHHMALVMIATMFLAKERIAHRDTAELLSCRDLVEIMRHRLPTKIVTDEDLAASIIDRHRRRRQAMESAYRMQSAMLSASD</sequence>
<dbReference type="AlphaFoldDB" id="C7RT10"/>
<dbReference type="eggNOG" id="COG5659">
    <property type="taxonomic scope" value="Bacteria"/>
</dbReference>
<dbReference type="KEGG" id="app:CAP2UW1_1429"/>
<reference evidence="1" key="2">
    <citation type="submission" date="2009-09" db="EMBL/GenBank/DDBJ databases">
        <title>Complete sequence of chromosome of Candidatus Accumulibacter phosphatis clade IIA str. UW-1.</title>
        <authorList>
            <consortium name="US DOE Joint Genome Institute"/>
            <person name="Martin H.G."/>
            <person name="Ivanova N."/>
            <person name="Kunin V."/>
            <person name="Warnecke F."/>
            <person name="Barry K."/>
            <person name="He S."/>
            <person name="Salamov A."/>
            <person name="Szeto E."/>
            <person name="Dalin E."/>
            <person name="Pangilinan J.L."/>
            <person name="Lapidus A."/>
            <person name="Lowry S."/>
            <person name="Kyrpides N.C."/>
            <person name="McMahon K.D."/>
            <person name="Hugenholtz P."/>
        </authorList>
    </citation>
    <scope>NUCLEOTIDE SEQUENCE [LARGE SCALE GENOMIC DNA]</scope>
    <source>
        <strain evidence="1">UW-1</strain>
    </source>
</reference>
<dbReference type="HOGENOM" id="CLU_1640076_0_0_4"/>